<feature type="domain" description="CBM21" evidence="2">
    <location>
        <begin position="359"/>
        <end position="492"/>
    </location>
</feature>
<keyword evidence="4" id="KW-1185">Reference proteome</keyword>
<dbReference type="GO" id="GO:0000164">
    <property type="term" value="C:protein phosphatase type 1 complex"/>
    <property type="evidence" value="ECO:0007669"/>
    <property type="project" value="TreeGrafter"/>
</dbReference>
<comment type="caution">
    <text evidence="3">The sequence shown here is derived from an EMBL/GenBank/DDBJ whole genome shotgun (WGS) entry which is preliminary data.</text>
</comment>
<dbReference type="InterPro" id="IPR005036">
    <property type="entry name" value="CBM21_dom"/>
</dbReference>
<dbReference type="GO" id="GO:0008157">
    <property type="term" value="F:protein phosphatase 1 binding"/>
    <property type="evidence" value="ECO:0007669"/>
    <property type="project" value="TreeGrafter"/>
</dbReference>
<name>A0A814CN98_9BILA</name>
<dbReference type="Gene3D" id="2.60.40.2440">
    <property type="entry name" value="Carbohydrate binding type-21 domain"/>
    <property type="match status" value="1"/>
</dbReference>
<dbReference type="PANTHER" id="PTHR12307">
    <property type="entry name" value="PROTEIN PHOSPHATASE 1 REGULATORY SUBUNIT"/>
    <property type="match status" value="1"/>
</dbReference>
<accession>A0A814CN98</accession>
<dbReference type="PANTHER" id="PTHR12307:SF36">
    <property type="entry name" value="GLYCOGEN-BINDING SUBUNIT 76A"/>
    <property type="match status" value="1"/>
</dbReference>
<gene>
    <name evidence="3" type="ORF">OXX778_LOCUS13510</name>
</gene>
<proteinExistence type="predicted"/>
<feature type="compositionally biased region" description="Basic residues" evidence="1">
    <location>
        <begin position="10"/>
        <end position="23"/>
    </location>
</feature>
<dbReference type="InterPro" id="IPR050782">
    <property type="entry name" value="PP1_regulatory_subunit_3"/>
</dbReference>
<sequence>MNSKTQPRPILKKSNRSPNRVHPHFFSGNETMVEEEDEDEKACHIRFQAEKEMEQSSESSSKKCGLKKSCLKSHTNKIADQKQKSAERSKRKLSNVYIFHSREIDNQIMKFLLRSFNNFLQDFKSSIITEFYDDSQLFGTFKNKFVSKLKEFLINGESLLSDQLPACNLGVTLSEPLLSDIENFRNKINQEHLVSSCSEQMFNIPKENFLDKLDLDKNDNIIKKNAKLENSVFGSLPTTSFFESYASETNLKGNLLLKSIRPKPLRTNQDSLLLAHVHEAFTKKRPKEKSILSTATNQKKAVRFADTFGLELEKVKIISNNSFVDVFSQQYKHNEEEEELIGSNTAESSPFLVLIPLFSCRKIESLIRLDDFIYDYENKIIKCIVKVRNLSYDKHVYARITINNWKSFYDLDAIYIRSDKNSSKDKINSQQLVTYDYFGFCIVIPEKTNLPVMTVDSKPFDDCTLRVEFALCCIQNGSEFWDNNCGDNYKFQCFYNKRNYV</sequence>
<organism evidence="3 4">
    <name type="scientific">Brachionus calyciflorus</name>
    <dbReference type="NCBI Taxonomy" id="104777"/>
    <lineage>
        <taxon>Eukaryota</taxon>
        <taxon>Metazoa</taxon>
        <taxon>Spiralia</taxon>
        <taxon>Gnathifera</taxon>
        <taxon>Rotifera</taxon>
        <taxon>Eurotatoria</taxon>
        <taxon>Monogononta</taxon>
        <taxon>Pseudotrocha</taxon>
        <taxon>Ploima</taxon>
        <taxon>Brachionidae</taxon>
        <taxon>Brachionus</taxon>
    </lineage>
</organism>
<dbReference type="AlphaFoldDB" id="A0A814CN98"/>
<protein>
    <recommendedName>
        <fullName evidence="2">CBM21 domain-containing protein</fullName>
    </recommendedName>
</protein>
<evidence type="ECO:0000313" key="3">
    <source>
        <dbReference type="EMBL" id="CAF0942680.1"/>
    </source>
</evidence>
<evidence type="ECO:0000313" key="4">
    <source>
        <dbReference type="Proteomes" id="UP000663879"/>
    </source>
</evidence>
<dbReference type="InterPro" id="IPR038175">
    <property type="entry name" value="CBM21_dom_sf"/>
</dbReference>
<dbReference type="Proteomes" id="UP000663879">
    <property type="component" value="Unassembled WGS sequence"/>
</dbReference>
<dbReference type="OrthoDB" id="8942186at2759"/>
<dbReference type="GO" id="GO:0005979">
    <property type="term" value="P:regulation of glycogen biosynthetic process"/>
    <property type="evidence" value="ECO:0007669"/>
    <property type="project" value="TreeGrafter"/>
</dbReference>
<feature type="region of interest" description="Disordered" evidence="1">
    <location>
        <begin position="1"/>
        <end position="40"/>
    </location>
</feature>
<dbReference type="GO" id="GO:2001069">
    <property type="term" value="F:glycogen binding"/>
    <property type="evidence" value="ECO:0007669"/>
    <property type="project" value="TreeGrafter"/>
</dbReference>
<reference evidence="3" key="1">
    <citation type="submission" date="2021-02" db="EMBL/GenBank/DDBJ databases">
        <authorList>
            <person name="Nowell W R."/>
        </authorList>
    </citation>
    <scope>NUCLEOTIDE SEQUENCE</scope>
    <source>
        <strain evidence="3">Ploen Becks lab</strain>
    </source>
</reference>
<dbReference type="PROSITE" id="PS51159">
    <property type="entry name" value="CBM21"/>
    <property type="match status" value="1"/>
</dbReference>
<dbReference type="EMBL" id="CAJNOC010002610">
    <property type="protein sequence ID" value="CAF0942680.1"/>
    <property type="molecule type" value="Genomic_DNA"/>
</dbReference>
<evidence type="ECO:0000256" key="1">
    <source>
        <dbReference type="SAM" id="MobiDB-lite"/>
    </source>
</evidence>
<evidence type="ECO:0000259" key="2">
    <source>
        <dbReference type="PROSITE" id="PS51159"/>
    </source>
</evidence>
<dbReference type="Pfam" id="PF03370">
    <property type="entry name" value="CBM_21"/>
    <property type="match status" value="1"/>
</dbReference>